<dbReference type="SUPFAM" id="SSF51735">
    <property type="entry name" value="NAD(P)-binding Rossmann-fold domains"/>
    <property type="match status" value="1"/>
</dbReference>
<feature type="binding site" evidence="5">
    <location>
        <position position="118"/>
    </location>
    <ligand>
        <name>NAD(+)</name>
        <dbReference type="ChEBI" id="CHEBI:57540"/>
    </ligand>
</feature>
<dbReference type="STRING" id="46224.B4102_3275"/>
<dbReference type="Gene3D" id="3.40.50.720">
    <property type="entry name" value="NAD(P)-binding Rossmann-like Domain"/>
    <property type="match status" value="1"/>
</dbReference>
<dbReference type="PANTHER" id="PTHR48075">
    <property type="entry name" value="3-HYDROXYACYL-COA DEHYDROGENASE FAMILY PROTEIN"/>
    <property type="match status" value="1"/>
</dbReference>
<sequence length="282" mass="31584">MDTIGVIGAGVMGCGVAQSFAQLGYSVILIDISESILDKAKEEIYKNVRLQGFFNKSENLLDPEVVLSKIHFSTDYKLLENVNFIIENVTEKWEIKEEVYKKIDSICKDNCIFLVNTSCISITKVAALTKRPSQVLGAHFMNPVPIKSTVEVIRGYHTSNSTIDAIRDLLKTIGKEIIVVNDYPGFVSNRISHLFMNEAAFVVQDQVSSAEEVDNIFKKCYSHKMGPLETADLIGLDTVVHSLDVLYQTYQDSKFRCCPLLRKMVEAGLLGRKSGKGFYSYQ</sequence>
<dbReference type="Gene3D" id="1.10.1040.10">
    <property type="entry name" value="N-(1-d-carboxylethyl)-l-norvaline Dehydrogenase, domain 2"/>
    <property type="match status" value="1"/>
</dbReference>
<dbReference type="GO" id="GO:0070403">
    <property type="term" value="F:NAD+ binding"/>
    <property type="evidence" value="ECO:0007669"/>
    <property type="project" value="InterPro"/>
</dbReference>
<dbReference type="RefSeq" id="WP_066232027.1">
    <property type="nucleotide sequence ID" value="NZ_LQYN01000059.1"/>
</dbReference>
<dbReference type="AlphaFoldDB" id="A0A150KX82"/>
<keyword evidence="3" id="KW-0560">Oxidoreductase</keyword>
<comment type="pathway">
    <text evidence="1">Lipid metabolism; butanoate metabolism.</text>
</comment>
<dbReference type="GO" id="GO:0006635">
    <property type="term" value="P:fatty acid beta-oxidation"/>
    <property type="evidence" value="ECO:0007669"/>
    <property type="project" value="TreeGrafter"/>
</dbReference>
<reference evidence="8 9" key="1">
    <citation type="submission" date="2016-01" db="EMBL/GenBank/DDBJ databases">
        <title>Genome Sequences of Twelve Sporeforming Bacillus Species Isolated from Foods.</title>
        <authorList>
            <person name="Berendsen E.M."/>
            <person name="Wells-Bennik M.H."/>
            <person name="Krawcyk A.O."/>
            <person name="De Jong A."/>
            <person name="Holsappel S."/>
            <person name="Eijlander R.T."/>
            <person name="Kuipers O.P."/>
        </authorList>
    </citation>
    <scope>NUCLEOTIDE SEQUENCE [LARGE SCALE GENOMIC DNA]</scope>
    <source>
        <strain evidence="8 9">B4102</strain>
    </source>
</reference>
<evidence type="ECO:0000256" key="1">
    <source>
        <dbReference type="ARBA" id="ARBA00005086"/>
    </source>
</evidence>
<comment type="caution">
    <text evidence="8">The sequence shown here is derived from an EMBL/GenBank/DDBJ whole genome shotgun (WGS) entry which is preliminary data.</text>
</comment>
<feature type="domain" description="3-hydroxyacyl-CoA dehydrogenase NAD binding" evidence="7">
    <location>
        <begin position="3"/>
        <end position="182"/>
    </location>
</feature>
<dbReference type="InterPro" id="IPR006108">
    <property type="entry name" value="3HC_DH_C"/>
</dbReference>
<keyword evidence="5" id="KW-0520">NAD</keyword>
<name>A0A150KX82_9BACI</name>
<dbReference type="EMBL" id="LQYN01000059">
    <property type="protein sequence ID" value="KYD04429.1"/>
    <property type="molecule type" value="Genomic_DNA"/>
</dbReference>
<protein>
    <recommendedName>
        <fullName evidence="10">3-hydroxybutyryl-CoA dehydrogenase</fullName>
    </recommendedName>
</protein>
<dbReference type="PATRIC" id="fig|46224.3.peg.3318"/>
<feature type="domain" description="3-hydroxyacyl-CoA dehydrogenase C-terminal" evidence="6">
    <location>
        <begin position="185"/>
        <end position="281"/>
    </location>
</feature>
<dbReference type="InterPro" id="IPR006176">
    <property type="entry name" value="3-OHacyl-CoA_DH_NAD-bd"/>
</dbReference>
<feature type="binding site" evidence="5">
    <location>
        <position position="96"/>
    </location>
    <ligand>
        <name>NAD(+)</name>
        <dbReference type="ChEBI" id="CHEBI:57540"/>
    </ligand>
</feature>
<accession>A0A150KX82</accession>
<dbReference type="InterPro" id="IPR036291">
    <property type="entry name" value="NAD(P)-bd_dom_sf"/>
</dbReference>
<dbReference type="Pfam" id="PF02737">
    <property type="entry name" value="3HCDH_N"/>
    <property type="match status" value="1"/>
</dbReference>
<dbReference type="Pfam" id="PF00725">
    <property type="entry name" value="3HCDH"/>
    <property type="match status" value="1"/>
</dbReference>
<feature type="binding site" evidence="5">
    <location>
        <begin position="8"/>
        <end position="13"/>
    </location>
    <ligand>
        <name>NAD(+)</name>
        <dbReference type="ChEBI" id="CHEBI:57540"/>
    </ligand>
</feature>
<dbReference type="InterPro" id="IPR022694">
    <property type="entry name" value="3-OHacyl-CoA_DH"/>
</dbReference>
<feature type="site" description="Important for catalytic activity" evidence="4">
    <location>
        <position position="139"/>
    </location>
</feature>
<evidence type="ECO:0000256" key="5">
    <source>
        <dbReference type="PIRSR" id="PIRSR000105-2"/>
    </source>
</evidence>
<dbReference type="PANTHER" id="PTHR48075:SF5">
    <property type="entry name" value="3-HYDROXYBUTYRYL-COA DEHYDROGENASE"/>
    <property type="match status" value="1"/>
</dbReference>
<evidence type="ECO:0000259" key="7">
    <source>
        <dbReference type="Pfam" id="PF02737"/>
    </source>
</evidence>
<dbReference type="InterPro" id="IPR013328">
    <property type="entry name" value="6PGD_dom2"/>
</dbReference>
<dbReference type="FunFam" id="3.40.50.720:FF:000009">
    <property type="entry name" value="Fatty oxidation complex, alpha subunit"/>
    <property type="match status" value="1"/>
</dbReference>
<dbReference type="InterPro" id="IPR008927">
    <property type="entry name" value="6-PGluconate_DH-like_C_sf"/>
</dbReference>
<dbReference type="GO" id="GO:0008691">
    <property type="term" value="F:3-hydroxybutyryl-CoA dehydrogenase activity"/>
    <property type="evidence" value="ECO:0007669"/>
    <property type="project" value="TreeGrafter"/>
</dbReference>
<feature type="binding site" evidence="5">
    <location>
        <position position="273"/>
    </location>
    <ligand>
        <name>NAD(+)</name>
        <dbReference type="ChEBI" id="CHEBI:57540"/>
    </ligand>
</feature>
<dbReference type="SUPFAM" id="SSF48179">
    <property type="entry name" value="6-phosphogluconate dehydrogenase C-terminal domain-like"/>
    <property type="match status" value="1"/>
</dbReference>
<organism evidence="8 9">
    <name type="scientific">Heyndrickxia sporothermodurans</name>
    <dbReference type="NCBI Taxonomy" id="46224"/>
    <lineage>
        <taxon>Bacteria</taxon>
        <taxon>Bacillati</taxon>
        <taxon>Bacillota</taxon>
        <taxon>Bacilli</taxon>
        <taxon>Bacillales</taxon>
        <taxon>Bacillaceae</taxon>
        <taxon>Heyndrickxia</taxon>
    </lineage>
</organism>
<evidence type="ECO:0008006" key="10">
    <source>
        <dbReference type="Google" id="ProtNLM"/>
    </source>
</evidence>
<dbReference type="OrthoDB" id="9771883at2"/>
<evidence type="ECO:0000256" key="4">
    <source>
        <dbReference type="PIRSR" id="PIRSR000105-1"/>
    </source>
</evidence>
<keyword evidence="9" id="KW-1185">Reference proteome</keyword>
<dbReference type="Proteomes" id="UP000075666">
    <property type="component" value="Unassembled WGS sequence"/>
</dbReference>
<evidence type="ECO:0000256" key="3">
    <source>
        <dbReference type="ARBA" id="ARBA00023002"/>
    </source>
</evidence>
<dbReference type="PIRSF" id="PIRSF000105">
    <property type="entry name" value="HCDH"/>
    <property type="match status" value="1"/>
</dbReference>
<feature type="binding site" evidence="5">
    <location>
        <position position="91"/>
    </location>
    <ligand>
        <name>NAD(+)</name>
        <dbReference type="ChEBI" id="CHEBI:57540"/>
    </ligand>
</feature>
<comment type="similarity">
    <text evidence="2">Belongs to the 3-hydroxyacyl-CoA dehydrogenase family.</text>
</comment>
<evidence type="ECO:0000259" key="6">
    <source>
        <dbReference type="Pfam" id="PF00725"/>
    </source>
</evidence>
<proteinExistence type="inferred from homology"/>
<evidence type="ECO:0000256" key="2">
    <source>
        <dbReference type="ARBA" id="ARBA00009463"/>
    </source>
</evidence>
<evidence type="ECO:0000313" key="8">
    <source>
        <dbReference type="EMBL" id="KYD04429.1"/>
    </source>
</evidence>
<feature type="binding site" evidence="5">
    <location>
        <position position="31"/>
    </location>
    <ligand>
        <name>NAD(+)</name>
        <dbReference type="ChEBI" id="CHEBI:57540"/>
    </ligand>
</feature>
<gene>
    <name evidence="8" type="ORF">B4102_3275</name>
</gene>
<feature type="binding site" evidence="5">
    <location>
        <position position="142"/>
    </location>
    <ligand>
        <name>NAD(+)</name>
        <dbReference type="ChEBI" id="CHEBI:57540"/>
    </ligand>
</feature>
<evidence type="ECO:0000313" key="9">
    <source>
        <dbReference type="Proteomes" id="UP000075666"/>
    </source>
</evidence>